<reference evidence="1" key="1">
    <citation type="journal article" date="2023" name="Mol. Biol. Evol.">
        <title>Third-Generation Sequencing Reveals the Adaptive Role of the Epigenome in Three Deep-Sea Polychaetes.</title>
        <authorList>
            <person name="Perez M."/>
            <person name="Aroh O."/>
            <person name="Sun Y."/>
            <person name="Lan Y."/>
            <person name="Juniper S.K."/>
            <person name="Young C.R."/>
            <person name="Angers B."/>
            <person name="Qian P.Y."/>
        </authorList>
    </citation>
    <scope>NUCLEOTIDE SEQUENCE</scope>
    <source>
        <strain evidence="1">R07B-5</strain>
    </source>
</reference>
<comment type="caution">
    <text evidence="1">The sequence shown here is derived from an EMBL/GenBank/DDBJ whole genome shotgun (WGS) entry which is preliminary data.</text>
</comment>
<gene>
    <name evidence="1" type="ORF">NP493_14g07066</name>
</gene>
<dbReference type="Proteomes" id="UP001209878">
    <property type="component" value="Unassembled WGS sequence"/>
</dbReference>
<evidence type="ECO:0000313" key="1">
    <source>
        <dbReference type="EMBL" id="KAK2193186.1"/>
    </source>
</evidence>
<keyword evidence="2" id="KW-1185">Reference proteome</keyword>
<protein>
    <submittedName>
        <fullName evidence="1">Uncharacterized protein</fullName>
    </submittedName>
</protein>
<dbReference type="AlphaFoldDB" id="A0AAD9PE54"/>
<proteinExistence type="predicted"/>
<name>A0AAD9PE54_RIDPI</name>
<sequence length="62" mass="6781">MNAATKFTILVSKRAVIMYFGLVRPRTTNVAACRFTTAGSTCVVTAKYSLKENKPNVDSLSH</sequence>
<dbReference type="EMBL" id="JAODUO010000016">
    <property type="protein sequence ID" value="KAK2193186.1"/>
    <property type="molecule type" value="Genomic_DNA"/>
</dbReference>
<evidence type="ECO:0000313" key="2">
    <source>
        <dbReference type="Proteomes" id="UP001209878"/>
    </source>
</evidence>
<organism evidence="1 2">
    <name type="scientific">Ridgeia piscesae</name>
    <name type="common">Tubeworm</name>
    <dbReference type="NCBI Taxonomy" id="27915"/>
    <lineage>
        <taxon>Eukaryota</taxon>
        <taxon>Metazoa</taxon>
        <taxon>Spiralia</taxon>
        <taxon>Lophotrochozoa</taxon>
        <taxon>Annelida</taxon>
        <taxon>Polychaeta</taxon>
        <taxon>Sedentaria</taxon>
        <taxon>Canalipalpata</taxon>
        <taxon>Sabellida</taxon>
        <taxon>Siboglinidae</taxon>
        <taxon>Ridgeia</taxon>
    </lineage>
</organism>
<accession>A0AAD9PE54</accession>